<protein>
    <submittedName>
        <fullName evidence="2">Uncharacterized protein</fullName>
    </submittedName>
</protein>
<organism evidence="2 3">
    <name type="scientific">Acorus calamus</name>
    <name type="common">Sweet flag</name>
    <dbReference type="NCBI Taxonomy" id="4465"/>
    <lineage>
        <taxon>Eukaryota</taxon>
        <taxon>Viridiplantae</taxon>
        <taxon>Streptophyta</taxon>
        <taxon>Embryophyta</taxon>
        <taxon>Tracheophyta</taxon>
        <taxon>Spermatophyta</taxon>
        <taxon>Magnoliopsida</taxon>
        <taxon>Liliopsida</taxon>
        <taxon>Acoraceae</taxon>
        <taxon>Acorus</taxon>
    </lineage>
</organism>
<proteinExistence type="predicted"/>
<reference evidence="2" key="2">
    <citation type="submission" date="2023-06" db="EMBL/GenBank/DDBJ databases">
        <authorList>
            <person name="Ma L."/>
            <person name="Liu K.-W."/>
            <person name="Li Z."/>
            <person name="Hsiao Y.-Y."/>
            <person name="Qi Y."/>
            <person name="Fu T."/>
            <person name="Tang G."/>
            <person name="Zhang D."/>
            <person name="Sun W.-H."/>
            <person name="Liu D.-K."/>
            <person name="Li Y."/>
            <person name="Chen G.-Z."/>
            <person name="Liu X.-D."/>
            <person name="Liao X.-Y."/>
            <person name="Jiang Y.-T."/>
            <person name="Yu X."/>
            <person name="Hao Y."/>
            <person name="Huang J."/>
            <person name="Zhao X.-W."/>
            <person name="Ke S."/>
            <person name="Chen Y.-Y."/>
            <person name="Wu W.-L."/>
            <person name="Hsu J.-L."/>
            <person name="Lin Y.-F."/>
            <person name="Huang M.-D."/>
            <person name="Li C.-Y."/>
            <person name="Huang L."/>
            <person name="Wang Z.-W."/>
            <person name="Zhao X."/>
            <person name="Zhong W.-Y."/>
            <person name="Peng D.-H."/>
            <person name="Ahmad S."/>
            <person name="Lan S."/>
            <person name="Zhang J.-S."/>
            <person name="Tsai W.-C."/>
            <person name="Van De Peer Y."/>
            <person name="Liu Z.-J."/>
        </authorList>
    </citation>
    <scope>NUCLEOTIDE SEQUENCE</scope>
    <source>
        <strain evidence="2">CP</strain>
        <tissue evidence="2">Leaves</tissue>
    </source>
</reference>
<accession>A0AAV9D9N8</accession>
<reference evidence="2" key="1">
    <citation type="journal article" date="2023" name="Nat. Commun.">
        <title>Diploid and tetraploid genomes of Acorus and the evolution of monocots.</title>
        <authorList>
            <person name="Ma L."/>
            <person name="Liu K.W."/>
            <person name="Li Z."/>
            <person name="Hsiao Y.Y."/>
            <person name="Qi Y."/>
            <person name="Fu T."/>
            <person name="Tang G.D."/>
            <person name="Zhang D."/>
            <person name="Sun W.H."/>
            <person name="Liu D.K."/>
            <person name="Li Y."/>
            <person name="Chen G.Z."/>
            <person name="Liu X.D."/>
            <person name="Liao X.Y."/>
            <person name="Jiang Y.T."/>
            <person name="Yu X."/>
            <person name="Hao Y."/>
            <person name="Huang J."/>
            <person name="Zhao X.W."/>
            <person name="Ke S."/>
            <person name="Chen Y.Y."/>
            <person name="Wu W.L."/>
            <person name="Hsu J.L."/>
            <person name="Lin Y.F."/>
            <person name="Huang M.D."/>
            <person name="Li C.Y."/>
            <person name="Huang L."/>
            <person name="Wang Z.W."/>
            <person name="Zhao X."/>
            <person name="Zhong W.Y."/>
            <person name="Peng D.H."/>
            <person name="Ahmad S."/>
            <person name="Lan S."/>
            <person name="Zhang J.S."/>
            <person name="Tsai W.C."/>
            <person name="Van de Peer Y."/>
            <person name="Liu Z.J."/>
        </authorList>
    </citation>
    <scope>NUCLEOTIDE SEQUENCE</scope>
    <source>
        <strain evidence="2">CP</strain>
    </source>
</reference>
<evidence type="ECO:0000256" key="1">
    <source>
        <dbReference type="SAM" id="MobiDB-lite"/>
    </source>
</evidence>
<dbReference type="EMBL" id="JAUJYO010000014">
    <property type="protein sequence ID" value="KAK1298326.1"/>
    <property type="molecule type" value="Genomic_DNA"/>
</dbReference>
<feature type="region of interest" description="Disordered" evidence="1">
    <location>
        <begin position="169"/>
        <end position="191"/>
    </location>
</feature>
<dbReference type="Proteomes" id="UP001180020">
    <property type="component" value="Unassembled WGS sequence"/>
</dbReference>
<gene>
    <name evidence="2" type="ORF">QJS10_CPB14g00215</name>
</gene>
<evidence type="ECO:0000313" key="2">
    <source>
        <dbReference type="EMBL" id="KAK1298326.1"/>
    </source>
</evidence>
<keyword evidence="3" id="KW-1185">Reference proteome</keyword>
<dbReference type="AlphaFoldDB" id="A0AAV9D9N8"/>
<name>A0AAV9D9N8_ACOCL</name>
<evidence type="ECO:0000313" key="3">
    <source>
        <dbReference type="Proteomes" id="UP001180020"/>
    </source>
</evidence>
<feature type="compositionally biased region" description="Acidic residues" evidence="1">
    <location>
        <begin position="178"/>
        <end position="191"/>
    </location>
</feature>
<sequence length="191" mass="21009">MSSSGQTPGDPQRTGFLSELSVVDETDGSSFVDDFTAKEIAYVTPDLRLSDLKSSCRHVASVPVSLPFNRYQNLSSLAGVQRLLANGFNYMWSGNNKIVGLSPDCVLQCSKNATRDYFVSMFRENQDSLDENLCVSLDSCKNNSNRHEDYFSSCLSSCGDAWDTPGDPQRTGFLSESSVDDETDDSSFVDE</sequence>
<comment type="caution">
    <text evidence="2">The sequence shown here is derived from an EMBL/GenBank/DDBJ whole genome shotgun (WGS) entry which is preliminary data.</text>
</comment>